<dbReference type="PANTHER" id="PTHR34861">
    <property type="match status" value="1"/>
</dbReference>
<protein>
    <submittedName>
        <fullName evidence="1">Putative cyclase</fullName>
    </submittedName>
</protein>
<dbReference type="GO" id="GO:0004061">
    <property type="term" value="F:arylformamidase activity"/>
    <property type="evidence" value="ECO:0007669"/>
    <property type="project" value="InterPro"/>
</dbReference>
<dbReference type="AlphaFoldDB" id="A0A1H4KNG8"/>
<sequence>MGRTADGAWAETWTPPTYTVDQHGKVVGAVNDRTPNNWGRWGELDERGTVNFITPQMVADAAALVRTGRAISCAIPLDSQGPVHPSRPGLMHFYGYTGADHVAGSVLGRRTRTQATDDYLLMPLQGSTQWDGLAHIGSGDMLYNGFWIGNVQAYDGARRCSVHQLKDRLVGRGVLLDLPGHQGVDRLRPGHGITPEQLDACAQAQGVEIRTGDILLVRTGHVPWFYALKDKSKFWAAGAPGVAMSTVEWFHAREIAALAMDNVAVEVEPFEDASGTSYPVHNRLIRDLGLTLGEIWWLEELAEACAEEDRWEFLLSAAPLNVTNASGSPLNPLAVL</sequence>
<keyword evidence="2" id="KW-1185">Reference proteome</keyword>
<accession>A0A1H4KNG8</accession>
<dbReference type="GO" id="GO:0019441">
    <property type="term" value="P:L-tryptophan catabolic process to kynurenine"/>
    <property type="evidence" value="ECO:0007669"/>
    <property type="project" value="InterPro"/>
</dbReference>
<dbReference type="Pfam" id="PF04199">
    <property type="entry name" value="Cyclase"/>
    <property type="match status" value="1"/>
</dbReference>
<proteinExistence type="predicted"/>
<name>A0A1H4KNG8_STRMJ</name>
<dbReference type="InterPro" id="IPR037175">
    <property type="entry name" value="KFase_sf"/>
</dbReference>
<evidence type="ECO:0000313" key="2">
    <source>
        <dbReference type="Proteomes" id="UP000198609"/>
    </source>
</evidence>
<gene>
    <name evidence="1" type="ORF">SAMN04490356_0838</name>
</gene>
<reference evidence="2" key="1">
    <citation type="submission" date="2016-10" db="EMBL/GenBank/DDBJ databases">
        <authorList>
            <person name="Varghese N."/>
            <person name="Submissions S."/>
        </authorList>
    </citation>
    <scope>NUCLEOTIDE SEQUENCE [LARGE SCALE GENOMIC DNA]</scope>
    <source>
        <strain evidence="2">DSM 40318</strain>
    </source>
</reference>
<dbReference type="RefSeq" id="WP_093460366.1">
    <property type="nucleotide sequence ID" value="NZ_FNST01000002.1"/>
</dbReference>
<dbReference type="Gene3D" id="3.50.30.50">
    <property type="entry name" value="Putative cyclase"/>
    <property type="match status" value="1"/>
</dbReference>
<evidence type="ECO:0000313" key="1">
    <source>
        <dbReference type="EMBL" id="SEB59645.1"/>
    </source>
</evidence>
<dbReference type="SUPFAM" id="SSF102198">
    <property type="entry name" value="Putative cyclase"/>
    <property type="match status" value="1"/>
</dbReference>
<dbReference type="Proteomes" id="UP000198609">
    <property type="component" value="Unassembled WGS sequence"/>
</dbReference>
<dbReference type="EMBL" id="FNST01000002">
    <property type="protein sequence ID" value="SEB59645.1"/>
    <property type="molecule type" value="Genomic_DNA"/>
</dbReference>
<organism evidence="1 2">
    <name type="scientific">Streptomyces melanosporofaciens</name>
    <dbReference type="NCBI Taxonomy" id="67327"/>
    <lineage>
        <taxon>Bacteria</taxon>
        <taxon>Bacillati</taxon>
        <taxon>Actinomycetota</taxon>
        <taxon>Actinomycetes</taxon>
        <taxon>Kitasatosporales</taxon>
        <taxon>Streptomycetaceae</taxon>
        <taxon>Streptomyces</taxon>
        <taxon>Streptomyces violaceusniger group</taxon>
    </lineage>
</organism>
<dbReference type="PANTHER" id="PTHR34861:SF10">
    <property type="entry name" value="CYCLASE"/>
    <property type="match status" value="1"/>
</dbReference>
<dbReference type="InterPro" id="IPR007325">
    <property type="entry name" value="KFase/CYL"/>
</dbReference>